<evidence type="ECO:0000256" key="1">
    <source>
        <dbReference type="ARBA" id="ARBA00005323"/>
    </source>
</evidence>
<organism evidence="4 5">
    <name type="scientific">Halalkalibacter oceani</name>
    <dbReference type="NCBI Taxonomy" id="1653776"/>
    <lineage>
        <taxon>Bacteria</taxon>
        <taxon>Bacillati</taxon>
        <taxon>Bacillota</taxon>
        <taxon>Bacilli</taxon>
        <taxon>Bacillales</taxon>
        <taxon>Bacillaceae</taxon>
        <taxon>Halalkalibacter</taxon>
    </lineage>
</organism>
<dbReference type="Gene3D" id="2.40.37.20">
    <property type="entry name" value="D-serine dehydratase-like domain"/>
    <property type="match status" value="1"/>
</dbReference>
<dbReference type="PANTHER" id="PTHR28004:SF2">
    <property type="entry name" value="D-SERINE DEHYDRATASE"/>
    <property type="match status" value="1"/>
</dbReference>
<dbReference type="SMART" id="SM01119">
    <property type="entry name" value="D-ser_dehydrat"/>
    <property type="match status" value="1"/>
</dbReference>
<dbReference type="EC" id="5.1.1.1" evidence="4"/>
<evidence type="ECO:0000313" key="4">
    <source>
        <dbReference type="EMBL" id="MCM3716343.1"/>
    </source>
</evidence>
<reference evidence="4" key="1">
    <citation type="submission" date="2022-05" db="EMBL/GenBank/DDBJ databases">
        <title>Comparative Genomics of Spacecraft Associated Microbes.</title>
        <authorList>
            <person name="Tran M.T."/>
            <person name="Wright A."/>
            <person name="Seuylemezian A."/>
            <person name="Eisen J."/>
            <person name="Coil D."/>
        </authorList>
    </citation>
    <scope>NUCLEOTIDE SEQUENCE</scope>
    <source>
        <strain evidence="4">214.1.1</strain>
    </source>
</reference>
<name>A0A9X2DTZ6_9BACI</name>
<dbReference type="InterPro" id="IPR001608">
    <property type="entry name" value="Ala_racemase_N"/>
</dbReference>
<accession>A0A9X2DTZ6</accession>
<dbReference type="Gene3D" id="3.20.20.10">
    <property type="entry name" value="Alanine racemase"/>
    <property type="match status" value="1"/>
</dbReference>
<dbReference type="Pfam" id="PF01168">
    <property type="entry name" value="Ala_racemase_N"/>
    <property type="match status" value="1"/>
</dbReference>
<dbReference type="GO" id="GO:0008721">
    <property type="term" value="F:D-serine ammonia-lyase activity"/>
    <property type="evidence" value="ECO:0007669"/>
    <property type="project" value="TreeGrafter"/>
</dbReference>
<keyword evidence="2" id="KW-0456">Lyase</keyword>
<dbReference type="RefSeq" id="WP_251193906.1">
    <property type="nucleotide sequence ID" value="NZ_JAMBOL010000035.1"/>
</dbReference>
<dbReference type="EMBL" id="JAMBOL010000035">
    <property type="protein sequence ID" value="MCM3716343.1"/>
    <property type="molecule type" value="Genomic_DNA"/>
</dbReference>
<dbReference type="Pfam" id="PF14031">
    <property type="entry name" value="D-ser_dehydrat"/>
    <property type="match status" value="1"/>
</dbReference>
<dbReference type="AlphaFoldDB" id="A0A9X2DTZ6"/>
<feature type="domain" description="D-serine dehydratase-like" evidence="3">
    <location>
        <begin position="254"/>
        <end position="346"/>
    </location>
</feature>
<dbReference type="InterPro" id="IPR029066">
    <property type="entry name" value="PLP-binding_barrel"/>
</dbReference>
<dbReference type="GO" id="GO:0008784">
    <property type="term" value="F:alanine racemase activity"/>
    <property type="evidence" value="ECO:0007669"/>
    <property type="project" value="UniProtKB-EC"/>
</dbReference>
<keyword evidence="5" id="KW-1185">Reference proteome</keyword>
<gene>
    <name evidence="4" type="ORF">M3202_20055</name>
</gene>
<protein>
    <submittedName>
        <fullName evidence="4">Alanine racemase</fullName>
        <ecNumber evidence="4">5.1.1.1</ecNumber>
    </submittedName>
</protein>
<keyword evidence="4" id="KW-0413">Isomerase</keyword>
<dbReference type="PANTHER" id="PTHR28004">
    <property type="entry name" value="ZGC:162816-RELATED"/>
    <property type="match status" value="1"/>
</dbReference>
<dbReference type="SUPFAM" id="SSF51419">
    <property type="entry name" value="PLP-binding barrel"/>
    <property type="match status" value="1"/>
</dbReference>
<comment type="similarity">
    <text evidence="1">Belongs to the DSD1 family.</text>
</comment>
<dbReference type="InterPro" id="IPR051466">
    <property type="entry name" value="D-amino_acid_metab_enzyme"/>
</dbReference>
<evidence type="ECO:0000259" key="3">
    <source>
        <dbReference type="SMART" id="SM01119"/>
    </source>
</evidence>
<comment type="caution">
    <text evidence="4">The sequence shown here is derived from an EMBL/GenBank/DDBJ whole genome shotgun (WGS) entry which is preliminary data.</text>
</comment>
<evidence type="ECO:0000313" key="5">
    <source>
        <dbReference type="Proteomes" id="UP001139179"/>
    </source>
</evidence>
<dbReference type="InterPro" id="IPR026956">
    <property type="entry name" value="D-ser_dehydrat-like_dom"/>
</dbReference>
<dbReference type="GO" id="GO:0036088">
    <property type="term" value="P:D-serine catabolic process"/>
    <property type="evidence" value="ECO:0007669"/>
    <property type="project" value="TreeGrafter"/>
</dbReference>
<evidence type="ECO:0000256" key="2">
    <source>
        <dbReference type="ARBA" id="ARBA00023239"/>
    </source>
</evidence>
<dbReference type="InterPro" id="IPR042208">
    <property type="entry name" value="D-ser_dehydrat-like_sf"/>
</dbReference>
<sequence length="363" mass="39717">MRNMIDTPALVVDLDKMEAQLKRMANIAARKKLKLRPHTKTHKSPAIALQQLALGATGITVAKLGEAEVMRRHGIDDILIAYPLIGKKKLERLRELAKDTKVTVALDSVEVARGIAAVGEQLGRKIPVYLEVDTGLGRCGLQPSEEIVRLAEQVMKLSFLEITGVMTHSGTAYKVRTKEELQEVSRLEAEGLLSAQQMVDDKLGYKIPEVSAGSSPTAYDEQNFPGLTEMRPGTYVFNDATLASLGVVDEQDCALSVYTTIVSAPAADRVIIDAGSKTLTSDQGAFTKGFGRIKGEDHVWVSWLSEEHGVIELEEGHSWRIGDQIEVIPNHVCPTVNLADEVIGIRNGRIEKVFSIEARGKNK</sequence>
<dbReference type="Proteomes" id="UP001139179">
    <property type="component" value="Unassembled WGS sequence"/>
</dbReference>
<proteinExistence type="inferred from homology"/>